<dbReference type="GO" id="GO:0005506">
    <property type="term" value="F:iron ion binding"/>
    <property type="evidence" value="ECO:0007669"/>
    <property type="project" value="InterPro"/>
</dbReference>
<organism evidence="10 11">
    <name type="scientific">Trichonephila inaurata madagascariensis</name>
    <dbReference type="NCBI Taxonomy" id="2747483"/>
    <lineage>
        <taxon>Eukaryota</taxon>
        <taxon>Metazoa</taxon>
        <taxon>Ecdysozoa</taxon>
        <taxon>Arthropoda</taxon>
        <taxon>Chelicerata</taxon>
        <taxon>Arachnida</taxon>
        <taxon>Araneae</taxon>
        <taxon>Araneomorphae</taxon>
        <taxon>Entelegynae</taxon>
        <taxon>Araneoidea</taxon>
        <taxon>Nephilidae</taxon>
        <taxon>Trichonephila</taxon>
        <taxon>Trichonephila inaurata</taxon>
    </lineage>
</organism>
<dbReference type="GO" id="GO:0005789">
    <property type="term" value="C:endoplasmic reticulum membrane"/>
    <property type="evidence" value="ECO:0007669"/>
    <property type="project" value="UniProtKB-SubCell"/>
</dbReference>
<keyword evidence="7" id="KW-0503">Monooxygenase</keyword>
<dbReference type="InterPro" id="IPR001128">
    <property type="entry name" value="Cyt_P450"/>
</dbReference>
<evidence type="ECO:0000256" key="1">
    <source>
        <dbReference type="ARBA" id="ARBA00001971"/>
    </source>
</evidence>
<evidence type="ECO:0000313" key="10">
    <source>
        <dbReference type="EMBL" id="GFY75211.1"/>
    </source>
</evidence>
<dbReference type="InterPro" id="IPR050196">
    <property type="entry name" value="Cytochrome_P450_Monoox"/>
</dbReference>
<dbReference type="OrthoDB" id="6427845at2759"/>
<dbReference type="SUPFAM" id="SSF48264">
    <property type="entry name" value="Cytochrome P450"/>
    <property type="match status" value="1"/>
</dbReference>
<proteinExistence type="inferred from homology"/>
<keyword evidence="5" id="KW-0256">Endoplasmic reticulum</keyword>
<feature type="transmembrane region" description="Helical" evidence="9">
    <location>
        <begin position="20"/>
        <end position="40"/>
    </location>
</feature>
<sequence>MLDFIVRDLLFLFSLNSPFFHLMLYFLLLAVFWKLFKILLNLHRSLKAAKKLPSLKVSLWFPISHFVLYYHRFKKAATTPLLHVYDFKNLNGYHQLFFREGISCVWFFYPLITVFKAESVEVILNNNEEVKKAWFYEVLKPWLGSSVLISYGKKWRNMRKLLTPVFHFHVLKDFLAIMNKHSRSLVDLFDTFAQQECVDIYSSMPRHTFDTIFECILDKEINTLNHPTDSLLKTTEEIKSLAFERIHCPWFWNDFLFRLSSIGRKFSKCVQVLHNFTSEVISQKRKMKLSSEKEKQPATEELALIYSETYRKKISFLNLLLDEHLKHNSLSEEAIREQLETLLFAVSFSLSLFLKTYCFMKLETVSTFPTICNHRKMTVQSREDD</sequence>
<dbReference type="Proteomes" id="UP000886998">
    <property type="component" value="Unassembled WGS sequence"/>
</dbReference>
<keyword evidence="11" id="KW-1185">Reference proteome</keyword>
<dbReference type="GO" id="GO:0020037">
    <property type="term" value="F:heme binding"/>
    <property type="evidence" value="ECO:0007669"/>
    <property type="project" value="InterPro"/>
</dbReference>
<keyword evidence="7" id="KW-0560">Oxidoreductase</keyword>
<name>A0A8X6YQK1_9ARAC</name>
<keyword evidence="6" id="KW-0408">Iron</keyword>
<keyword evidence="9" id="KW-0812">Transmembrane</keyword>
<comment type="cofactor">
    <cofactor evidence="1">
        <name>heme</name>
        <dbReference type="ChEBI" id="CHEBI:30413"/>
    </cofactor>
</comment>
<reference evidence="10" key="1">
    <citation type="submission" date="2020-08" db="EMBL/GenBank/DDBJ databases">
        <title>Multicomponent nature underlies the extraordinary mechanical properties of spider dragline silk.</title>
        <authorList>
            <person name="Kono N."/>
            <person name="Nakamura H."/>
            <person name="Mori M."/>
            <person name="Yoshida Y."/>
            <person name="Ohtoshi R."/>
            <person name="Malay A.D."/>
            <person name="Moran D.A.P."/>
            <person name="Tomita M."/>
            <person name="Numata K."/>
            <person name="Arakawa K."/>
        </authorList>
    </citation>
    <scope>NUCLEOTIDE SEQUENCE</scope>
</reference>
<evidence type="ECO:0000256" key="4">
    <source>
        <dbReference type="ARBA" id="ARBA00022617"/>
    </source>
</evidence>
<dbReference type="PANTHER" id="PTHR24291">
    <property type="entry name" value="CYTOCHROME P450 FAMILY 4"/>
    <property type="match status" value="1"/>
</dbReference>
<evidence type="ECO:0000256" key="8">
    <source>
        <dbReference type="ARBA" id="ARBA00023136"/>
    </source>
</evidence>
<comment type="caution">
    <text evidence="10">The sequence shown here is derived from an EMBL/GenBank/DDBJ whole genome shotgun (WGS) entry which is preliminary data.</text>
</comment>
<evidence type="ECO:0000313" key="11">
    <source>
        <dbReference type="Proteomes" id="UP000886998"/>
    </source>
</evidence>
<dbReference type="EMBL" id="BMAV01021225">
    <property type="protein sequence ID" value="GFY75211.1"/>
    <property type="molecule type" value="Genomic_DNA"/>
</dbReference>
<evidence type="ECO:0000256" key="6">
    <source>
        <dbReference type="ARBA" id="ARBA00023004"/>
    </source>
</evidence>
<keyword evidence="4" id="KW-0479">Metal-binding</keyword>
<evidence type="ECO:0000256" key="3">
    <source>
        <dbReference type="ARBA" id="ARBA00010617"/>
    </source>
</evidence>
<evidence type="ECO:0000256" key="7">
    <source>
        <dbReference type="ARBA" id="ARBA00023033"/>
    </source>
</evidence>
<evidence type="ECO:0000256" key="9">
    <source>
        <dbReference type="SAM" id="Phobius"/>
    </source>
</evidence>
<comment type="subcellular location">
    <subcellularLocation>
        <location evidence="2">Endoplasmic reticulum membrane</location>
    </subcellularLocation>
</comment>
<comment type="similarity">
    <text evidence="3">Belongs to the cytochrome P450 family.</text>
</comment>
<evidence type="ECO:0000256" key="5">
    <source>
        <dbReference type="ARBA" id="ARBA00022824"/>
    </source>
</evidence>
<dbReference type="GO" id="GO:0016705">
    <property type="term" value="F:oxidoreductase activity, acting on paired donors, with incorporation or reduction of molecular oxygen"/>
    <property type="evidence" value="ECO:0007669"/>
    <property type="project" value="InterPro"/>
</dbReference>
<gene>
    <name evidence="10" type="primary">Cyp4v2</name>
    <name evidence="10" type="ORF">TNIN_329681</name>
</gene>
<keyword evidence="8 9" id="KW-0472">Membrane</keyword>
<keyword evidence="9" id="KW-1133">Transmembrane helix</keyword>
<protein>
    <submittedName>
        <fullName evidence="10">Cytochrome P450 4V2</fullName>
    </submittedName>
</protein>
<dbReference type="Gene3D" id="1.10.630.10">
    <property type="entry name" value="Cytochrome P450"/>
    <property type="match status" value="1"/>
</dbReference>
<evidence type="ECO:0000256" key="2">
    <source>
        <dbReference type="ARBA" id="ARBA00004586"/>
    </source>
</evidence>
<accession>A0A8X6YQK1</accession>
<dbReference type="AlphaFoldDB" id="A0A8X6YQK1"/>
<keyword evidence="4" id="KW-0349">Heme</keyword>
<dbReference type="GO" id="GO:0004497">
    <property type="term" value="F:monooxygenase activity"/>
    <property type="evidence" value="ECO:0007669"/>
    <property type="project" value="UniProtKB-KW"/>
</dbReference>
<dbReference type="Pfam" id="PF00067">
    <property type="entry name" value="p450"/>
    <property type="match status" value="1"/>
</dbReference>
<dbReference type="PANTHER" id="PTHR24291:SF189">
    <property type="entry name" value="CYTOCHROME P450 4C3-RELATED"/>
    <property type="match status" value="1"/>
</dbReference>
<dbReference type="InterPro" id="IPR036396">
    <property type="entry name" value="Cyt_P450_sf"/>
</dbReference>